<evidence type="ECO:0000313" key="2">
    <source>
        <dbReference type="EMBL" id="MBB5057791.1"/>
    </source>
</evidence>
<dbReference type="CDD" id="cd07385">
    <property type="entry name" value="MPP_YkuE_C"/>
    <property type="match status" value="1"/>
</dbReference>
<proteinExistence type="predicted"/>
<dbReference type="GO" id="GO:0009245">
    <property type="term" value="P:lipid A biosynthetic process"/>
    <property type="evidence" value="ECO:0007669"/>
    <property type="project" value="TreeGrafter"/>
</dbReference>
<dbReference type="Gene3D" id="3.60.21.10">
    <property type="match status" value="1"/>
</dbReference>
<reference evidence="2 3" key="1">
    <citation type="submission" date="2020-08" db="EMBL/GenBank/DDBJ databases">
        <title>Genomic Encyclopedia of Type Strains, Phase IV (KMG-V): Genome sequencing to study the core and pangenomes of soil and plant-associated prokaryotes.</title>
        <authorList>
            <person name="Whitman W."/>
        </authorList>
    </citation>
    <scope>NUCLEOTIDE SEQUENCE [LARGE SCALE GENOMIC DNA]</scope>
    <source>
        <strain evidence="2 3">M8UP14</strain>
    </source>
</reference>
<comment type="caution">
    <text evidence="2">The sequence shown here is derived from an EMBL/GenBank/DDBJ whole genome shotgun (WGS) entry which is preliminary data.</text>
</comment>
<protein>
    <recommendedName>
        <fullName evidence="1">Calcineurin-like phosphoesterase domain-containing protein</fullName>
    </recommendedName>
</protein>
<dbReference type="RefSeq" id="WP_184216918.1">
    <property type="nucleotide sequence ID" value="NZ_JACHIP010000003.1"/>
</dbReference>
<sequence>MTVDTPSQQRPSSSTRFSRRKLLAGGALSVAALGLYSAEIERHFIEVVDQTFKIPGLPEAFHGFRIAQLSDIHLEWFTEDFFLREAVRKINALKPDLVLTTGDYISNNSSGADNRAYAAMPHCGAILRGLECPLRYAILGNHDVNVDAAAVTSMLTTYGMNPLVNRYVPIEKGGHHVWLAGLDDAESGNPDLEVAAPEKPDAPVILMCHEPDFMDVISHHPRAPHIDLVLSGHSHGGQVRMPFAGPLLLPPLGKKYSMGRYQFDNIQLYVNRGLGTVGLPFRFNCPPEITHITLQPA</sequence>
<dbReference type="InterPro" id="IPR051158">
    <property type="entry name" value="Metallophosphoesterase_sf"/>
</dbReference>
<evidence type="ECO:0000313" key="3">
    <source>
        <dbReference type="Proteomes" id="UP000540989"/>
    </source>
</evidence>
<organism evidence="2 3">
    <name type="scientific">Granulicella aggregans</name>
    <dbReference type="NCBI Taxonomy" id="474949"/>
    <lineage>
        <taxon>Bacteria</taxon>
        <taxon>Pseudomonadati</taxon>
        <taxon>Acidobacteriota</taxon>
        <taxon>Terriglobia</taxon>
        <taxon>Terriglobales</taxon>
        <taxon>Acidobacteriaceae</taxon>
        <taxon>Granulicella</taxon>
    </lineage>
</organism>
<accession>A0A7W7ZEC8</accession>
<dbReference type="PANTHER" id="PTHR31302">
    <property type="entry name" value="TRANSMEMBRANE PROTEIN WITH METALLOPHOSPHOESTERASE DOMAIN-RELATED"/>
    <property type="match status" value="1"/>
</dbReference>
<dbReference type="EMBL" id="JACHIP010000003">
    <property type="protein sequence ID" value="MBB5057791.1"/>
    <property type="molecule type" value="Genomic_DNA"/>
</dbReference>
<dbReference type="AlphaFoldDB" id="A0A7W7ZEC8"/>
<feature type="domain" description="Calcineurin-like phosphoesterase" evidence="1">
    <location>
        <begin position="64"/>
        <end position="236"/>
    </location>
</feature>
<dbReference type="InterPro" id="IPR004843">
    <property type="entry name" value="Calcineurin-like_PHP"/>
</dbReference>
<dbReference type="Pfam" id="PF00149">
    <property type="entry name" value="Metallophos"/>
    <property type="match status" value="1"/>
</dbReference>
<name>A0A7W7ZEC8_9BACT</name>
<dbReference type="GO" id="GO:0008758">
    <property type="term" value="F:UDP-2,3-diacylglucosamine hydrolase activity"/>
    <property type="evidence" value="ECO:0007669"/>
    <property type="project" value="TreeGrafter"/>
</dbReference>
<dbReference type="InterPro" id="IPR029052">
    <property type="entry name" value="Metallo-depent_PP-like"/>
</dbReference>
<dbReference type="Proteomes" id="UP000540989">
    <property type="component" value="Unassembled WGS sequence"/>
</dbReference>
<gene>
    <name evidence="2" type="ORF">HDF16_002497</name>
</gene>
<dbReference type="SUPFAM" id="SSF56300">
    <property type="entry name" value="Metallo-dependent phosphatases"/>
    <property type="match status" value="1"/>
</dbReference>
<keyword evidence="3" id="KW-1185">Reference proteome</keyword>
<evidence type="ECO:0000259" key="1">
    <source>
        <dbReference type="Pfam" id="PF00149"/>
    </source>
</evidence>
<dbReference type="GO" id="GO:0016020">
    <property type="term" value="C:membrane"/>
    <property type="evidence" value="ECO:0007669"/>
    <property type="project" value="GOC"/>
</dbReference>
<dbReference type="PANTHER" id="PTHR31302:SF25">
    <property type="entry name" value="PHOSPHOESTERASE"/>
    <property type="match status" value="1"/>
</dbReference>